<dbReference type="EMBL" id="OLKH01000091">
    <property type="protein sequence ID" value="SPE77587.1"/>
    <property type="molecule type" value="Genomic_DNA"/>
</dbReference>
<name>A0A2N9PB71_9FLAO</name>
<sequence length="262" mass="30360">MKKSEEEILKKLNNAVVEEIYSEMTEELAKLSNDPIISYCLNIKKYGIGQKFSSRIVNHWTNAEVVMVELDDLNKNKRFTRLDLIWMHIADEARNFGLPLKVLAKTRDQLFDSPIPNFSVMKYHVLETLLGNPKMLIIYESGSAVIMNYENYASLASKGLFMTHISLKLEDFIKKEFENNTIDEANTLEIENSSIEAKLLYYFILTNDYISMKIKVNESDFRLVENSKQILTNDLLLNCINQSNFKSIEIVIDKDHTILIEN</sequence>
<organism evidence="1 2">
    <name type="scientific">Flavobacterium columnare</name>
    <dbReference type="NCBI Taxonomy" id="996"/>
    <lineage>
        <taxon>Bacteria</taxon>
        <taxon>Pseudomonadati</taxon>
        <taxon>Bacteroidota</taxon>
        <taxon>Flavobacteriia</taxon>
        <taxon>Flavobacteriales</taxon>
        <taxon>Flavobacteriaceae</taxon>
        <taxon>Flavobacterium</taxon>
    </lineage>
</organism>
<dbReference type="AlphaFoldDB" id="A0A2N9PB71"/>
<proteinExistence type="predicted"/>
<evidence type="ECO:0000313" key="2">
    <source>
        <dbReference type="Proteomes" id="UP000238180"/>
    </source>
</evidence>
<evidence type="ECO:0000313" key="1">
    <source>
        <dbReference type="EMBL" id="SPE77587.1"/>
    </source>
</evidence>
<dbReference type="Proteomes" id="UP000238180">
    <property type="component" value="Unassembled WGS sequence"/>
</dbReference>
<reference evidence="1 2" key="1">
    <citation type="submission" date="2018-02" db="EMBL/GenBank/DDBJ databases">
        <authorList>
            <person name="Cohen D.B."/>
            <person name="Kent A.D."/>
        </authorList>
    </citation>
    <scope>NUCLEOTIDE SEQUENCE [LARGE SCALE GENOMIC DNA]</scope>
    <source>
        <strain evidence="1">CIP109753</strain>
    </source>
</reference>
<protein>
    <submittedName>
        <fullName evidence="1">Uncharacterized protein</fullName>
    </submittedName>
</protein>
<accession>A0A2N9PB71</accession>
<gene>
    <name evidence="1" type="ORF">FLACOL_01583</name>
</gene>
<dbReference type="RefSeq" id="WP_146105922.1">
    <property type="nucleotide sequence ID" value="NZ_OLKH01000091.1"/>
</dbReference>